<name>A0A1I8P6T0_STOCA</name>
<evidence type="ECO:0000256" key="7">
    <source>
        <dbReference type="ARBA" id="ARBA00023136"/>
    </source>
</evidence>
<feature type="region of interest" description="Disordered" evidence="8">
    <location>
        <begin position="1"/>
        <end position="57"/>
    </location>
</feature>
<dbReference type="AlphaFoldDB" id="A0A1I8P6T0"/>
<feature type="compositionally biased region" description="Low complexity" evidence="8">
    <location>
        <begin position="831"/>
        <end position="847"/>
    </location>
</feature>
<dbReference type="Proteomes" id="UP000095300">
    <property type="component" value="Unassembled WGS sequence"/>
</dbReference>
<dbReference type="GO" id="GO:0016020">
    <property type="term" value="C:membrane"/>
    <property type="evidence" value="ECO:0007669"/>
    <property type="project" value="UniProtKB-SubCell"/>
</dbReference>
<dbReference type="GO" id="GO:0005737">
    <property type="term" value="C:cytoplasm"/>
    <property type="evidence" value="ECO:0007669"/>
    <property type="project" value="TreeGrafter"/>
</dbReference>
<dbReference type="KEGG" id="scac:106087360"/>
<evidence type="ECO:0000256" key="1">
    <source>
        <dbReference type="ARBA" id="ARBA00004167"/>
    </source>
</evidence>
<feature type="compositionally biased region" description="Basic residues" evidence="8">
    <location>
        <begin position="11"/>
        <end position="24"/>
    </location>
</feature>
<evidence type="ECO:0000256" key="4">
    <source>
        <dbReference type="ARBA" id="ARBA00022679"/>
    </source>
</evidence>
<keyword evidence="5 9" id="KW-0812">Transmembrane</keyword>
<protein>
    <recommendedName>
        <fullName evidence="12">Glycosyltransferase family 92 protein</fullName>
    </recommendedName>
</protein>
<evidence type="ECO:0008006" key="12">
    <source>
        <dbReference type="Google" id="ProtNLM"/>
    </source>
</evidence>
<keyword evidence="6 9" id="KW-1133">Transmembrane helix</keyword>
<dbReference type="InterPro" id="IPR008166">
    <property type="entry name" value="Glyco_transf_92"/>
</dbReference>
<evidence type="ECO:0000256" key="2">
    <source>
        <dbReference type="ARBA" id="ARBA00007647"/>
    </source>
</evidence>
<evidence type="ECO:0000313" key="11">
    <source>
        <dbReference type="Proteomes" id="UP000095300"/>
    </source>
</evidence>
<comment type="subcellular location">
    <subcellularLocation>
        <location evidence="1">Membrane</location>
        <topology evidence="1">Single-pass membrane protein</topology>
    </subcellularLocation>
</comment>
<keyword evidence="11" id="KW-1185">Reference proteome</keyword>
<dbReference type="OrthoDB" id="2526284at2759"/>
<evidence type="ECO:0000256" key="3">
    <source>
        <dbReference type="ARBA" id="ARBA00022676"/>
    </source>
</evidence>
<dbReference type="Pfam" id="PF01697">
    <property type="entry name" value="Glyco_transf_92"/>
    <property type="match status" value="2"/>
</dbReference>
<feature type="region of interest" description="Disordered" evidence="8">
    <location>
        <begin position="366"/>
        <end position="392"/>
    </location>
</feature>
<evidence type="ECO:0000256" key="8">
    <source>
        <dbReference type="SAM" id="MobiDB-lite"/>
    </source>
</evidence>
<evidence type="ECO:0000256" key="5">
    <source>
        <dbReference type="ARBA" id="ARBA00022692"/>
    </source>
</evidence>
<feature type="compositionally biased region" description="Polar residues" evidence="8">
    <location>
        <begin position="381"/>
        <end position="392"/>
    </location>
</feature>
<dbReference type="PANTHER" id="PTHR21461:SF40">
    <property type="entry name" value="GLYCOSYLTRANSFERASE FAMILY 92 PROTEIN"/>
    <property type="match status" value="1"/>
</dbReference>
<gene>
    <name evidence="10" type="primary">106087360</name>
</gene>
<dbReference type="VEuPathDB" id="VectorBase:SCAU005352"/>
<keyword evidence="7 9" id="KW-0472">Membrane</keyword>
<feature type="compositionally biased region" description="Low complexity" evidence="8">
    <location>
        <begin position="30"/>
        <end position="48"/>
    </location>
</feature>
<feature type="region of interest" description="Disordered" evidence="8">
    <location>
        <begin position="826"/>
        <end position="847"/>
    </location>
</feature>
<reference evidence="10" key="1">
    <citation type="submission" date="2020-05" db="UniProtKB">
        <authorList>
            <consortium name="EnsemblMetazoa"/>
        </authorList>
    </citation>
    <scope>IDENTIFICATION</scope>
    <source>
        <strain evidence="10">USDA</strain>
    </source>
</reference>
<feature type="transmembrane region" description="Helical" evidence="9">
    <location>
        <begin position="66"/>
        <end position="87"/>
    </location>
</feature>
<feature type="compositionally biased region" description="Low complexity" evidence="8">
    <location>
        <begin position="369"/>
        <end position="380"/>
    </location>
</feature>
<evidence type="ECO:0000313" key="10">
    <source>
        <dbReference type="EnsemblMetazoa" id="SCAU005352-PA"/>
    </source>
</evidence>
<accession>A0A1I8P6T0</accession>
<sequence length="891" mass="99195">MKYTKQQHSDSRHHHHHHHHHHGRGGSETGGSSTSGSRISLSLSSSSSKRGKKHNWGTRERSGMSFLIVIAFFAVFGLIILTELFMIDERAHGGMMMMRSGGGYGGRFGDSMPDYDNVKDDYDLLDAGLLNDNKLGFVQLHDNKFKIQDAADSNNGGTGRLAGVLLNSQNGGNAYAGAGLGGGTGLGGGSANGGNGPLIPWGKMLPPKIEDSLPRFPIGFEPTDGSWQIVNGTRFKFFVFSAYYDRRDGAKLVRIVGATKTRGPERVWCRFWYVNKNATTAANAGAGGAGKAREKYTSATVMARVKVIRENWSLKYSACFVLCPVRPQEYDVPQYVSIVARLRAPPGNLLELRNTDWDRDFVINSDNRSSSQSSAVPAASKTNQPPIVQSKFPTDNEIKDDIAICVKPFHFNYDQSLFLMEYLEFYALMGVSHFTFYNHTIGPHANCILDHYVRGDIPGNSTAEDTFDINANKGKYLETPEASLPPPKIFKSSNYRKPTVEIFPWNLRMRSQKEIRTEGLFAALNDCLYRTMYRYKYLALVDLDEFIVPRQVDTLNELLSSLNNRTRNRNTGAYSFQNAFFYLQFADDPQLAKVASGESLELAKLRAALVTQRKTRRRFKLHPQKQRSKYICRPEAVVEAGNHFVWEYAPGKGSLNVPPTDAILQHYRVCEFGGNDCIKAPSIIDRTSNKYINRLVERVLTVYRYLKTKCDLPELPPIPKPQTPKPEMKPIIRKDTDHHEAAVVKRKDVMTKKILENKKLDVKKDIKRDNEVAKEAAAQRPLAKANSAIVSAITTIKNSKASLNETALNAGKTNKTTIATSLLTTAGGQNSSSSITSTSSTNPTTATSTLMTTTTTKETTPLDVFTAKKTHKVVVFFVDDKGKPRARLEYH</sequence>
<evidence type="ECO:0000256" key="6">
    <source>
        <dbReference type="ARBA" id="ARBA00022989"/>
    </source>
</evidence>
<dbReference type="GO" id="GO:0016757">
    <property type="term" value="F:glycosyltransferase activity"/>
    <property type="evidence" value="ECO:0007669"/>
    <property type="project" value="UniProtKB-KW"/>
</dbReference>
<comment type="similarity">
    <text evidence="2">Belongs to the glycosyltransferase 92 family.</text>
</comment>
<keyword evidence="3" id="KW-0328">Glycosyltransferase</keyword>
<keyword evidence="4" id="KW-0808">Transferase</keyword>
<proteinExistence type="inferred from homology"/>
<evidence type="ECO:0000256" key="9">
    <source>
        <dbReference type="SAM" id="Phobius"/>
    </source>
</evidence>
<organism evidence="10 11">
    <name type="scientific">Stomoxys calcitrans</name>
    <name type="common">Stable fly</name>
    <name type="synonym">Conops calcitrans</name>
    <dbReference type="NCBI Taxonomy" id="35570"/>
    <lineage>
        <taxon>Eukaryota</taxon>
        <taxon>Metazoa</taxon>
        <taxon>Ecdysozoa</taxon>
        <taxon>Arthropoda</taxon>
        <taxon>Hexapoda</taxon>
        <taxon>Insecta</taxon>
        <taxon>Pterygota</taxon>
        <taxon>Neoptera</taxon>
        <taxon>Endopterygota</taxon>
        <taxon>Diptera</taxon>
        <taxon>Brachycera</taxon>
        <taxon>Muscomorpha</taxon>
        <taxon>Muscoidea</taxon>
        <taxon>Muscidae</taxon>
        <taxon>Stomoxys</taxon>
    </lineage>
</organism>
<dbReference type="PANTHER" id="PTHR21461">
    <property type="entry name" value="GLYCOSYLTRANSFERASE FAMILY 92 PROTEIN"/>
    <property type="match status" value="1"/>
</dbReference>
<dbReference type="EnsemblMetazoa" id="SCAU005352-RA">
    <property type="protein sequence ID" value="SCAU005352-PA"/>
    <property type="gene ID" value="SCAU005352"/>
</dbReference>